<feature type="active site" description="Nucleophile; for glutaminase activity" evidence="7">
    <location>
        <position position="143"/>
    </location>
</feature>
<sequence length="543" mass="58995">MRIALAQCNPRVGDVAGNAALLLQLAREAKAQGAALMVAPELVLSGYPPEDLLLRNDFLDCCAQALETLAGDCPLPLLVGHPLRRDGRLYNAASLLRGGRIEGSYAKHCLPNYQVFDEKRYFHPGGDELIFTLEGLRLVLRICEDLWCDELPLLSEPGTADAVIVLNASPFHRAKQAERQRVAARRAREAGAAVLYANLVGGQDELVFDGASFAVDARGQVIARAPAFASELLMLEVDVARKQWWGGPMAPELSPVAEVYTALQTGLRDYVQKNGFSGVVLGLSGGIDSALTLALAADALGAERVHALILPSRYTAAMSIEDAEAEARKLGVGYDIIPIDGLFDAYLETLAPVFAGRAADVTEENLQARIRGALLMAYSNKFGQLLLSTGNKSEMAVGYATLYGDMAGGFALIKDCPKTLVYELARYRNGQGEVIPPRVLERAPSAELAPDQTDQDSLPPYDVLDAIIHAYIERGEGRTEIIARGFPAATVERTLRLIDRAEYKRRQAAPGVRISPLAFGKDRRYPISNGFHPWDPDCLQEKR</sequence>
<comment type="caution">
    <text evidence="7">Lacks conserved residue(s) required for the propagation of feature annotation.</text>
</comment>
<feature type="binding site" evidence="7">
    <location>
        <position position="365"/>
    </location>
    <ligand>
        <name>deamido-NAD(+)</name>
        <dbReference type="ChEBI" id="CHEBI:58437"/>
        <note>ligand shared between two neighboring subunits</note>
    </ligand>
</feature>
<dbReference type="EMBL" id="JAAXYO010000028">
    <property type="protein sequence ID" value="MBU2786850.1"/>
    <property type="molecule type" value="Genomic_DNA"/>
</dbReference>
<feature type="binding site" evidence="7">
    <location>
        <position position="504"/>
    </location>
    <ligand>
        <name>deamido-NAD(+)</name>
        <dbReference type="ChEBI" id="CHEBI:58437"/>
        <note>ligand shared between two neighboring subunits</note>
    </ligand>
</feature>
<feature type="binding site" evidence="7">
    <location>
        <begin position="282"/>
        <end position="289"/>
    </location>
    <ligand>
        <name>ATP</name>
        <dbReference type="ChEBI" id="CHEBI:30616"/>
    </ligand>
</feature>
<gene>
    <name evidence="7" type="primary">nadE</name>
    <name evidence="11" type="ORF">HFQ13_01250</name>
</gene>
<dbReference type="InterPro" id="IPR003694">
    <property type="entry name" value="NAD_synthase"/>
</dbReference>
<feature type="binding site" evidence="7">
    <location>
        <position position="394"/>
    </location>
    <ligand>
        <name>deamido-NAD(+)</name>
        <dbReference type="ChEBI" id="CHEBI:58437"/>
        <note>ligand shared between two neighboring subunits</note>
    </ligand>
</feature>
<feature type="binding site" evidence="7">
    <location>
        <position position="389"/>
    </location>
    <ligand>
        <name>ATP</name>
        <dbReference type="ChEBI" id="CHEBI:30616"/>
    </ligand>
</feature>
<dbReference type="GO" id="GO:0005737">
    <property type="term" value="C:cytoplasm"/>
    <property type="evidence" value="ECO:0007669"/>
    <property type="project" value="InterPro"/>
</dbReference>
<dbReference type="Pfam" id="PF00795">
    <property type="entry name" value="CN_hydrolase"/>
    <property type="match status" value="1"/>
</dbReference>
<feature type="domain" description="CN hydrolase" evidence="10">
    <location>
        <begin position="1"/>
        <end position="239"/>
    </location>
</feature>
<dbReference type="Pfam" id="PF02540">
    <property type="entry name" value="NAD_synthase"/>
    <property type="match status" value="1"/>
</dbReference>
<feature type="active site" description="Proton acceptor; for glutaminase activity" evidence="7">
    <location>
        <position position="41"/>
    </location>
</feature>
<dbReference type="Gene3D" id="3.40.50.620">
    <property type="entry name" value="HUPs"/>
    <property type="match status" value="1"/>
</dbReference>
<keyword evidence="5 7" id="KW-0067">ATP-binding</keyword>
<keyword evidence="6 7" id="KW-0520">NAD</keyword>
<accession>A0AAE2YMI4</accession>
<dbReference type="InterPro" id="IPR014729">
    <property type="entry name" value="Rossmann-like_a/b/a_fold"/>
</dbReference>
<keyword evidence="3 7" id="KW-0436">Ligase</keyword>
<evidence type="ECO:0000256" key="8">
    <source>
        <dbReference type="PIRNR" id="PIRNR006630"/>
    </source>
</evidence>
<dbReference type="GO" id="GO:0009435">
    <property type="term" value="P:NAD+ biosynthetic process"/>
    <property type="evidence" value="ECO:0007669"/>
    <property type="project" value="UniProtKB-UniRule"/>
</dbReference>
<evidence type="ECO:0000256" key="4">
    <source>
        <dbReference type="ARBA" id="ARBA00022741"/>
    </source>
</evidence>
<dbReference type="InterPro" id="IPR036526">
    <property type="entry name" value="C-N_Hydrolase_sf"/>
</dbReference>
<evidence type="ECO:0000256" key="5">
    <source>
        <dbReference type="ARBA" id="ARBA00022840"/>
    </source>
</evidence>
<feature type="active site" description="For glutaminase activity" evidence="7">
    <location>
        <position position="107"/>
    </location>
</feature>
<dbReference type="GO" id="GO:0004359">
    <property type="term" value="F:glutaminase activity"/>
    <property type="evidence" value="ECO:0007669"/>
    <property type="project" value="InterPro"/>
</dbReference>
<dbReference type="SUPFAM" id="SSF52402">
    <property type="entry name" value="Adenine nucleotide alpha hydrolases-like"/>
    <property type="match status" value="1"/>
</dbReference>
<dbReference type="PROSITE" id="PS50263">
    <property type="entry name" value="CN_HYDROLASE"/>
    <property type="match status" value="1"/>
</dbReference>
<comment type="pathway">
    <text evidence="1 7 8">Cofactor biosynthesis; NAD(+) biosynthesis; NAD(+) from deamido-NAD(+) (L-Gln route): step 1/1.</text>
</comment>
<evidence type="ECO:0000313" key="12">
    <source>
        <dbReference type="Proteomes" id="UP001197378"/>
    </source>
</evidence>
<evidence type="ECO:0000256" key="3">
    <source>
        <dbReference type="ARBA" id="ARBA00022598"/>
    </source>
</evidence>
<evidence type="ECO:0000313" key="11">
    <source>
        <dbReference type="EMBL" id="MBU2786850.1"/>
    </source>
</evidence>
<dbReference type="Proteomes" id="UP001197378">
    <property type="component" value="Unassembled WGS sequence"/>
</dbReference>
<dbReference type="RefSeq" id="WP_215871503.1">
    <property type="nucleotide sequence ID" value="NZ_JAAXYO010000028.1"/>
</dbReference>
<comment type="similarity">
    <text evidence="2 7 8">In the C-terminal section; belongs to the NAD synthetase family.</text>
</comment>
<dbReference type="HAMAP" id="MF_02090">
    <property type="entry name" value="NadE_glutamine_dep"/>
    <property type="match status" value="1"/>
</dbReference>
<dbReference type="EC" id="6.3.5.1" evidence="7 8"/>
<comment type="catalytic activity">
    <reaction evidence="7 8">
        <text>deamido-NAD(+) + L-glutamine + ATP + H2O = L-glutamate + AMP + diphosphate + NAD(+) + H(+)</text>
        <dbReference type="Rhea" id="RHEA:24384"/>
        <dbReference type="ChEBI" id="CHEBI:15377"/>
        <dbReference type="ChEBI" id="CHEBI:15378"/>
        <dbReference type="ChEBI" id="CHEBI:29985"/>
        <dbReference type="ChEBI" id="CHEBI:30616"/>
        <dbReference type="ChEBI" id="CHEBI:33019"/>
        <dbReference type="ChEBI" id="CHEBI:57540"/>
        <dbReference type="ChEBI" id="CHEBI:58359"/>
        <dbReference type="ChEBI" id="CHEBI:58437"/>
        <dbReference type="ChEBI" id="CHEBI:456215"/>
        <dbReference type="EC" id="6.3.5.1"/>
    </reaction>
</comment>
<evidence type="ECO:0000259" key="10">
    <source>
        <dbReference type="PROSITE" id="PS50263"/>
    </source>
</evidence>
<protein>
    <recommendedName>
        <fullName evidence="7 8">Glutamine-dependent NAD(+) synthetase</fullName>
        <ecNumber evidence="7 8">6.3.5.1</ecNumber>
    </recommendedName>
    <alternativeName>
        <fullName evidence="7 8">NAD(+) synthase [glutamine-hydrolyzing]</fullName>
    </alternativeName>
</protein>
<evidence type="ECO:0000256" key="9">
    <source>
        <dbReference type="RuleBase" id="RU003811"/>
    </source>
</evidence>
<evidence type="ECO:0000256" key="1">
    <source>
        <dbReference type="ARBA" id="ARBA00005188"/>
    </source>
</evidence>
<proteinExistence type="inferred from homology"/>
<evidence type="ECO:0000256" key="7">
    <source>
        <dbReference type="HAMAP-Rule" id="MF_02090"/>
    </source>
</evidence>
<name>A0AAE2YMI4_9PROT</name>
<dbReference type="PIRSF" id="PIRSF006630">
    <property type="entry name" value="NADS_GAT"/>
    <property type="match status" value="1"/>
</dbReference>
<dbReference type="InterPro" id="IPR014445">
    <property type="entry name" value="Gln-dep_NAD_synthase"/>
</dbReference>
<dbReference type="InterPro" id="IPR022310">
    <property type="entry name" value="NAD/GMP_synthase"/>
</dbReference>
<keyword evidence="4 7" id="KW-0547">Nucleotide-binding</keyword>
<reference evidence="11" key="1">
    <citation type="journal article" date="2021" name="ISME J.">
        <title>Genomic evolution of the class Acidithiobacillia: deep-branching Proteobacteria living in extreme acidic conditions.</title>
        <authorList>
            <person name="Moya-Beltran A."/>
            <person name="Beard S."/>
            <person name="Rojas-Villalobos C."/>
            <person name="Issotta F."/>
            <person name="Gallardo Y."/>
            <person name="Ulloa R."/>
            <person name="Giaveno A."/>
            <person name="Degli Esposti M."/>
            <person name="Johnson D.B."/>
            <person name="Quatrini R."/>
        </authorList>
    </citation>
    <scope>NUCLEOTIDE SEQUENCE</scope>
    <source>
        <strain evidence="11">VAN18-1</strain>
    </source>
</reference>
<organism evidence="11 12">
    <name type="scientific">Igneacidithiobacillus copahuensis</name>
    <dbReference type="NCBI Taxonomy" id="2724909"/>
    <lineage>
        <taxon>Bacteria</taxon>
        <taxon>Pseudomonadati</taxon>
        <taxon>Pseudomonadota</taxon>
        <taxon>Acidithiobacillia</taxon>
        <taxon>Acidithiobacillales</taxon>
        <taxon>Acidithiobacillaceae</taxon>
        <taxon>Igneacidithiobacillus</taxon>
    </lineage>
</organism>
<comment type="caution">
    <text evidence="11">The sequence shown here is derived from an EMBL/GenBank/DDBJ whole genome shotgun (WGS) entry which is preliminary data.</text>
</comment>
<dbReference type="GO" id="GO:0003952">
    <property type="term" value="F:NAD+ synthase (glutamine-hydrolyzing) activity"/>
    <property type="evidence" value="ECO:0007669"/>
    <property type="project" value="UniProtKB-UniRule"/>
</dbReference>
<dbReference type="NCBIfam" id="NF010588">
    <property type="entry name" value="PRK13981.1"/>
    <property type="match status" value="1"/>
</dbReference>
<dbReference type="CDD" id="cd00553">
    <property type="entry name" value="NAD_synthase"/>
    <property type="match status" value="1"/>
</dbReference>
<feature type="binding site" evidence="7">
    <location>
        <position position="113"/>
    </location>
    <ligand>
        <name>L-glutamine</name>
        <dbReference type="ChEBI" id="CHEBI:58359"/>
    </ligand>
</feature>
<dbReference type="NCBIfam" id="TIGR00552">
    <property type="entry name" value="nadE"/>
    <property type="match status" value="1"/>
</dbReference>
<dbReference type="FunFam" id="3.40.50.620:FF:000106">
    <property type="entry name" value="Glutamine-dependent NAD(+) synthetase"/>
    <property type="match status" value="1"/>
</dbReference>
<dbReference type="Gene3D" id="3.60.110.10">
    <property type="entry name" value="Carbon-nitrogen hydrolase"/>
    <property type="match status" value="1"/>
</dbReference>
<dbReference type="InterPro" id="IPR003010">
    <property type="entry name" value="C-N_Hydrolase"/>
</dbReference>
<dbReference type="SUPFAM" id="SSF56317">
    <property type="entry name" value="Carbon-nitrogen hydrolase"/>
    <property type="match status" value="1"/>
</dbReference>
<dbReference type="GO" id="GO:0005524">
    <property type="term" value="F:ATP binding"/>
    <property type="evidence" value="ECO:0007669"/>
    <property type="project" value="UniProtKB-UniRule"/>
</dbReference>
<dbReference type="GO" id="GO:0008795">
    <property type="term" value="F:NAD+ synthase activity"/>
    <property type="evidence" value="ECO:0007669"/>
    <property type="project" value="UniProtKB-UniRule"/>
</dbReference>
<dbReference type="PANTHER" id="PTHR23090">
    <property type="entry name" value="NH 3 /GLUTAMINE-DEPENDENT NAD + SYNTHETASE"/>
    <property type="match status" value="1"/>
</dbReference>
<keyword evidence="12" id="KW-1185">Reference proteome</keyword>
<dbReference type="CDD" id="cd07570">
    <property type="entry name" value="GAT_Gln-NAD-synth"/>
    <property type="match status" value="1"/>
</dbReference>
<feature type="binding site" evidence="7">
    <location>
        <position position="169"/>
    </location>
    <ligand>
        <name>L-glutamine</name>
        <dbReference type="ChEBI" id="CHEBI:58359"/>
    </ligand>
</feature>
<comment type="function">
    <text evidence="7">Catalyzes the ATP-dependent amidation of deamido-NAD to form NAD. Uses L-glutamine as a nitrogen source.</text>
</comment>
<evidence type="ECO:0000256" key="2">
    <source>
        <dbReference type="ARBA" id="ARBA00007145"/>
    </source>
</evidence>
<comment type="similarity">
    <text evidence="9">Belongs to the NAD synthetase family.</text>
</comment>
<dbReference type="AlphaFoldDB" id="A0AAE2YMI4"/>
<dbReference type="PANTHER" id="PTHR23090:SF9">
    <property type="entry name" value="GLUTAMINE-DEPENDENT NAD(+) SYNTHETASE"/>
    <property type="match status" value="1"/>
</dbReference>
<evidence type="ECO:0000256" key="6">
    <source>
        <dbReference type="ARBA" id="ARBA00023027"/>
    </source>
</evidence>
<feature type="binding site" evidence="7">
    <location>
        <position position="175"/>
    </location>
    <ligand>
        <name>L-glutamine</name>
        <dbReference type="ChEBI" id="CHEBI:58359"/>
    </ligand>
</feature>